<keyword evidence="3" id="KW-0675">Receptor</keyword>
<evidence type="ECO:0000256" key="1">
    <source>
        <dbReference type="ARBA" id="ARBA00023015"/>
    </source>
</evidence>
<dbReference type="SUPFAM" id="SSF48508">
    <property type="entry name" value="Nuclear receptor ligand-binding domain"/>
    <property type="match status" value="1"/>
</dbReference>
<dbReference type="EMBL" id="BTSX01000001">
    <property type="protein sequence ID" value="GMS77956.1"/>
    <property type="molecule type" value="Genomic_DNA"/>
</dbReference>
<dbReference type="AlphaFoldDB" id="A0AAV5S5X2"/>
<dbReference type="InterPro" id="IPR035500">
    <property type="entry name" value="NHR-like_dom_sf"/>
</dbReference>
<keyword evidence="1" id="KW-0805">Transcription regulation</keyword>
<dbReference type="PANTHER" id="PTHR46011">
    <property type="entry name" value="NUCLEAR HORMONE RECEPTOR FAMILY MEMBER NHR-86-RELATED"/>
    <property type="match status" value="1"/>
</dbReference>
<keyword evidence="5" id="KW-1185">Reference proteome</keyword>
<evidence type="ECO:0000256" key="2">
    <source>
        <dbReference type="ARBA" id="ARBA00023163"/>
    </source>
</evidence>
<feature type="non-terminal residue" evidence="4">
    <location>
        <position position="1"/>
    </location>
</feature>
<name>A0AAV5S5X2_9BILA</name>
<evidence type="ECO:0000313" key="4">
    <source>
        <dbReference type="EMBL" id="GMS77956.1"/>
    </source>
</evidence>
<comment type="caution">
    <text evidence="4">The sequence shown here is derived from an EMBL/GenBank/DDBJ whole genome shotgun (WGS) entry which is preliminary data.</text>
</comment>
<keyword evidence="2" id="KW-0804">Transcription</keyword>
<feature type="non-terminal residue" evidence="4">
    <location>
        <position position="180"/>
    </location>
</feature>
<accession>A0AAV5S5X2</accession>
<sequence length="180" mass="21195">SYDGPLRPRSNPQQTLLQRMGTEYKVLCERRRNQELKLARSFEGERRAPHPTEEIYVAHVDSCYSIFFASGIETFEFFKKVFPAFELLEGDDQVTIFKDYVGKFSMYECYERTRRIWGENGGRYTMWSMVTCCDLQDGFDGDTSRFENGIYREVRESFGSDQNAIFLPLFNRVELTEQES</sequence>
<gene>
    <name evidence="4" type="ORF">PENTCL1PPCAC_131</name>
</gene>
<reference evidence="4" key="1">
    <citation type="submission" date="2023-10" db="EMBL/GenBank/DDBJ databases">
        <title>Genome assembly of Pristionchus species.</title>
        <authorList>
            <person name="Yoshida K."/>
            <person name="Sommer R.J."/>
        </authorList>
    </citation>
    <scope>NUCLEOTIDE SEQUENCE</scope>
    <source>
        <strain evidence="4">RS0144</strain>
    </source>
</reference>
<organism evidence="4 5">
    <name type="scientific">Pristionchus entomophagus</name>
    <dbReference type="NCBI Taxonomy" id="358040"/>
    <lineage>
        <taxon>Eukaryota</taxon>
        <taxon>Metazoa</taxon>
        <taxon>Ecdysozoa</taxon>
        <taxon>Nematoda</taxon>
        <taxon>Chromadorea</taxon>
        <taxon>Rhabditida</taxon>
        <taxon>Rhabditina</taxon>
        <taxon>Diplogasteromorpha</taxon>
        <taxon>Diplogasteroidea</taxon>
        <taxon>Neodiplogasteridae</taxon>
        <taxon>Pristionchus</taxon>
    </lineage>
</organism>
<dbReference type="GO" id="GO:0003700">
    <property type="term" value="F:DNA-binding transcription factor activity"/>
    <property type="evidence" value="ECO:0007669"/>
    <property type="project" value="TreeGrafter"/>
</dbReference>
<dbReference type="GO" id="GO:0005634">
    <property type="term" value="C:nucleus"/>
    <property type="evidence" value="ECO:0007669"/>
    <property type="project" value="TreeGrafter"/>
</dbReference>
<evidence type="ECO:0000313" key="5">
    <source>
        <dbReference type="Proteomes" id="UP001432027"/>
    </source>
</evidence>
<protein>
    <submittedName>
        <fullName evidence="4">Uncharacterized protein</fullName>
    </submittedName>
</protein>
<proteinExistence type="predicted"/>
<dbReference type="PANTHER" id="PTHR46011:SF6">
    <property type="entry name" value="HIGH ZINC ACTIVATED NUCLEAR RECEPTOR PROTEIN"/>
    <property type="match status" value="1"/>
</dbReference>
<dbReference type="Proteomes" id="UP001432027">
    <property type="component" value="Unassembled WGS sequence"/>
</dbReference>
<evidence type="ECO:0000256" key="3">
    <source>
        <dbReference type="ARBA" id="ARBA00023170"/>
    </source>
</evidence>